<dbReference type="SUPFAM" id="SSF47973">
    <property type="entry name" value="Ribosomal protein S7"/>
    <property type="match status" value="1"/>
</dbReference>
<comment type="similarity">
    <text evidence="1 7 8">Belongs to the universal ribosomal protein uS7 family.</text>
</comment>
<evidence type="ECO:0000256" key="3">
    <source>
        <dbReference type="ARBA" id="ARBA00022730"/>
    </source>
</evidence>
<dbReference type="InParanoid" id="U5Q581"/>
<protein>
    <recommendedName>
        <fullName evidence="7">Small ribosomal subunit protein uS7</fullName>
    </recommendedName>
</protein>
<evidence type="ECO:0000259" key="10">
    <source>
        <dbReference type="Pfam" id="PF00177"/>
    </source>
</evidence>
<gene>
    <name evidence="7" type="primary">rps7</name>
    <name evidence="11" type="ORF">MMINT_14710</name>
</gene>
<evidence type="ECO:0000313" key="11">
    <source>
        <dbReference type="EMBL" id="AGY50205.1"/>
    </source>
</evidence>
<dbReference type="PIRSF" id="PIRSF002122">
    <property type="entry name" value="RPS7p_RPS7a_RPS5e_RPS7o"/>
    <property type="match status" value="1"/>
</dbReference>
<dbReference type="EMBL" id="CP005934">
    <property type="protein sequence ID" value="AGY50205.1"/>
    <property type="molecule type" value="Genomic_DNA"/>
</dbReference>
<dbReference type="HAMAP" id="MF_00480_A">
    <property type="entry name" value="Ribosomal_uS7_A"/>
    <property type="match status" value="1"/>
</dbReference>
<keyword evidence="3 7" id="KW-0699">rRNA-binding</keyword>
<dbReference type="InterPro" id="IPR023798">
    <property type="entry name" value="Ribosomal_uS7_dom"/>
</dbReference>
<dbReference type="NCBIfam" id="NF003106">
    <property type="entry name" value="PRK04027.1"/>
    <property type="match status" value="1"/>
</dbReference>
<dbReference type="CDD" id="cd14867">
    <property type="entry name" value="uS7_Eukaryote"/>
    <property type="match status" value="1"/>
</dbReference>
<dbReference type="NCBIfam" id="TIGR01028">
    <property type="entry name" value="uS7_euk_arch"/>
    <property type="match status" value="1"/>
</dbReference>
<dbReference type="PANTHER" id="PTHR11205">
    <property type="entry name" value="RIBOSOMAL PROTEIN S7"/>
    <property type="match status" value="1"/>
</dbReference>
<keyword evidence="6 7" id="KW-0687">Ribonucleoprotein</keyword>
<dbReference type="GO" id="GO:0003735">
    <property type="term" value="F:structural constituent of ribosome"/>
    <property type="evidence" value="ECO:0007669"/>
    <property type="project" value="UniProtKB-UniRule"/>
</dbReference>
<dbReference type="PROSITE" id="PS00052">
    <property type="entry name" value="RIBOSOMAL_S7"/>
    <property type="match status" value="1"/>
</dbReference>
<evidence type="ECO:0000256" key="8">
    <source>
        <dbReference type="RuleBase" id="RU003619"/>
    </source>
</evidence>
<organism evidence="11 12">
    <name type="scientific">Methanomassiliicoccus intestinalis (strain Issoire-Mx1)</name>
    <dbReference type="NCBI Taxonomy" id="1295009"/>
    <lineage>
        <taxon>Archaea</taxon>
        <taxon>Methanobacteriati</taxon>
        <taxon>Thermoplasmatota</taxon>
        <taxon>Thermoplasmata</taxon>
        <taxon>Methanomassiliicoccales</taxon>
        <taxon>Methanomassiliicoccaceae</taxon>
        <taxon>Methanomassiliicoccus</taxon>
    </lineage>
</organism>
<dbReference type="GO" id="GO:0015935">
    <property type="term" value="C:small ribosomal subunit"/>
    <property type="evidence" value="ECO:0007669"/>
    <property type="project" value="UniProtKB-UniRule"/>
</dbReference>
<reference evidence="11 12" key="1">
    <citation type="journal article" date="2013" name="Genome Announc.">
        <title>Genome sequence of 'Candidatus Methanomassiliicoccus intestinalis' Issoire-Mx1, a third thermoplasmatales-related methanogenic archaeon from human feces.</title>
        <authorList>
            <person name="Borrel G."/>
            <person name="Harris H.M."/>
            <person name="Parisot N."/>
            <person name="Gaci N."/>
            <person name="Tottey W."/>
            <person name="Mihajlovski A."/>
            <person name="Deane J."/>
            <person name="Gribaldo S."/>
            <person name="Bardot O."/>
            <person name="Peyretaillade E."/>
            <person name="Peyret P."/>
            <person name="O'Toole P.W."/>
            <person name="Brugere J.F."/>
        </authorList>
    </citation>
    <scope>NUCLEOTIDE SEQUENCE [LARGE SCALE GENOMIC DNA]</scope>
    <source>
        <strain evidence="11 12">Issoire-Mx1</strain>
    </source>
</reference>
<dbReference type="KEGG" id="mer:MMINT_14710"/>
<feature type="domain" description="Small ribosomal subunit protein uS7" evidence="10">
    <location>
        <begin position="38"/>
        <end position="195"/>
    </location>
</feature>
<dbReference type="HOGENOM" id="CLU_063975_0_0_2"/>
<dbReference type="Gene3D" id="1.10.455.10">
    <property type="entry name" value="Ribosomal protein S7 domain"/>
    <property type="match status" value="1"/>
</dbReference>
<dbReference type="InterPro" id="IPR020606">
    <property type="entry name" value="Ribosomal_uS7_CS"/>
</dbReference>
<evidence type="ECO:0000256" key="1">
    <source>
        <dbReference type="ARBA" id="ARBA00007151"/>
    </source>
</evidence>
<dbReference type="InterPro" id="IPR036823">
    <property type="entry name" value="Ribosomal_uS7_dom_sf"/>
</dbReference>
<dbReference type="GO" id="GO:0006412">
    <property type="term" value="P:translation"/>
    <property type="evidence" value="ECO:0007669"/>
    <property type="project" value="UniProtKB-UniRule"/>
</dbReference>
<evidence type="ECO:0000256" key="5">
    <source>
        <dbReference type="ARBA" id="ARBA00022980"/>
    </source>
</evidence>
<evidence type="ECO:0000313" key="12">
    <source>
        <dbReference type="Proteomes" id="UP000014070"/>
    </source>
</evidence>
<evidence type="ECO:0000256" key="7">
    <source>
        <dbReference type="HAMAP-Rule" id="MF_00480"/>
    </source>
</evidence>
<sequence>MDGETQIQSNILLFGKYDMTDIAIRDGGLAKYIDLSPITVPHSGGKHANKSFAKSKMSVVERLVNNLMRTEVYTGKKVKSIKVVQGAFEIIEKKTGNNPLQVLVEAIENAAPREEITRLQFGGISVPKAVDISPARRLDIALRNIAKGSVDASFKSKKSADDCLADELMLASKGDMTSFAVAKKEELERVAASAR</sequence>
<evidence type="ECO:0000256" key="9">
    <source>
        <dbReference type="RuleBase" id="RU003621"/>
    </source>
</evidence>
<keyword evidence="4 7" id="KW-0694">RNA-binding</keyword>
<dbReference type="Pfam" id="PF00177">
    <property type="entry name" value="Ribosomal_S7"/>
    <property type="match status" value="1"/>
</dbReference>
<accession>U5Q581</accession>
<dbReference type="InterPro" id="IPR026018">
    <property type="entry name" value="Ribosomal_uS7_arc"/>
</dbReference>
<evidence type="ECO:0000256" key="6">
    <source>
        <dbReference type="ARBA" id="ARBA00023274"/>
    </source>
</evidence>
<dbReference type="AlphaFoldDB" id="U5Q581"/>
<name>U5Q581_METII</name>
<dbReference type="InterPro" id="IPR005716">
    <property type="entry name" value="Ribosomal_uS7_euk/arc"/>
</dbReference>
<dbReference type="InterPro" id="IPR000235">
    <property type="entry name" value="Ribosomal_uS7"/>
</dbReference>
<keyword evidence="5 7" id="KW-0689">Ribosomal protein</keyword>
<dbReference type="Proteomes" id="UP000014070">
    <property type="component" value="Chromosome"/>
</dbReference>
<dbReference type="GO" id="GO:0019843">
    <property type="term" value="F:rRNA binding"/>
    <property type="evidence" value="ECO:0007669"/>
    <property type="project" value="UniProtKB-UniRule"/>
</dbReference>
<comment type="function">
    <text evidence="7 9">One of the primary rRNA binding proteins, it binds directly to 16S rRNA where it nucleates assembly of the head domain of the 30S subunit. Is located at the subunit interface close to the decoding center.</text>
</comment>
<dbReference type="STRING" id="1295009.MMINT_14710"/>
<proteinExistence type="inferred from homology"/>
<dbReference type="FunCoup" id="U5Q581">
    <property type="interactions" value="162"/>
</dbReference>
<comment type="subunit">
    <text evidence="2 7 9">Part of the 30S ribosomal subunit.</text>
</comment>
<keyword evidence="12" id="KW-1185">Reference proteome</keyword>
<evidence type="ECO:0000256" key="4">
    <source>
        <dbReference type="ARBA" id="ARBA00022884"/>
    </source>
</evidence>
<evidence type="ECO:0000256" key="2">
    <source>
        <dbReference type="ARBA" id="ARBA00011458"/>
    </source>
</evidence>